<organism evidence="2 3">
    <name type="scientific">Lacibacter sediminis</name>
    <dbReference type="NCBI Taxonomy" id="2760713"/>
    <lineage>
        <taxon>Bacteria</taxon>
        <taxon>Pseudomonadati</taxon>
        <taxon>Bacteroidota</taxon>
        <taxon>Chitinophagia</taxon>
        <taxon>Chitinophagales</taxon>
        <taxon>Chitinophagaceae</taxon>
        <taxon>Lacibacter</taxon>
    </lineage>
</organism>
<dbReference type="Gene3D" id="3.40.50.150">
    <property type="entry name" value="Vaccinia Virus protein VP39"/>
    <property type="match status" value="1"/>
</dbReference>
<dbReference type="InterPro" id="IPR029063">
    <property type="entry name" value="SAM-dependent_MTases_sf"/>
</dbReference>
<dbReference type="KEGG" id="lacs:H4075_03970"/>
<dbReference type="CDD" id="cd02440">
    <property type="entry name" value="AdoMet_MTases"/>
    <property type="match status" value="1"/>
</dbReference>
<name>A0A7G5XIR3_9BACT</name>
<proteinExistence type="predicted"/>
<keyword evidence="2" id="KW-0489">Methyltransferase</keyword>
<dbReference type="RefSeq" id="WP_182804351.1">
    <property type="nucleotide sequence ID" value="NZ_CP060007.1"/>
</dbReference>
<evidence type="ECO:0000313" key="2">
    <source>
        <dbReference type="EMBL" id="QNA45366.1"/>
    </source>
</evidence>
<reference evidence="3" key="1">
    <citation type="submission" date="2020-08" db="EMBL/GenBank/DDBJ databases">
        <title>Lacibacter sp. S13-6-6 genome sequencing.</title>
        <authorList>
            <person name="Jin L."/>
        </authorList>
    </citation>
    <scope>NUCLEOTIDE SEQUENCE [LARGE SCALE GENOMIC DNA]</scope>
    <source>
        <strain evidence="3">S13-6-6</strain>
    </source>
</reference>
<feature type="domain" description="Methyltransferase" evidence="1">
    <location>
        <begin position="84"/>
        <end position="174"/>
    </location>
</feature>
<dbReference type="GO" id="GO:0032259">
    <property type="term" value="P:methylation"/>
    <property type="evidence" value="ECO:0007669"/>
    <property type="project" value="UniProtKB-KW"/>
</dbReference>
<dbReference type="GO" id="GO:0008168">
    <property type="term" value="F:methyltransferase activity"/>
    <property type="evidence" value="ECO:0007669"/>
    <property type="project" value="UniProtKB-KW"/>
</dbReference>
<gene>
    <name evidence="2" type="ORF">H4075_03970</name>
</gene>
<dbReference type="InterPro" id="IPR025714">
    <property type="entry name" value="Methyltranfer_dom"/>
</dbReference>
<dbReference type="SUPFAM" id="SSF53335">
    <property type="entry name" value="S-adenosyl-L-methionine-dependent methyltransferases"/>
    <property type="match status" value="1"/>
</dbReference>
<dbReference type="AlphaFoldDB" id="A0A7G5XIR3"/>
<protein>
    <submittedName>
        <fullName evidence="2">Class I SAM-dependent methyltransferase</fullName>
    </submittedName>
</protein>
<keyword evidence="2" id="KW-0808">Transferase</keyword>
<dbReference type="Pfam" id="PF13847">
    <property type="entry name" value="Methyltransf_31"/>
    <property type="match status" value="1"/>
</dbReference>
<dbReference type="Proteomes" id="UP000515344">
    <property type="component" value="Chromosome"/>
</dbReference>
<accession>A0A7G5XIR3</accession>
<dbReference type="EMBL" id="CP060007">
    <property type="protein sequence ID" value="QNA45366.1"/>
    <property type="molecule type" value="Genomic_DNA"/>
</dbReference>
<keyword evidence="3" id="KW-1185">Reference proteome</keyword>
<sequence>MKLLQHINYFLYIASNWGIRIGFFTLKQELKGEKKYGINTTSANDLAEFQIKGNQLSHATEYMPVNYFTIESVLEHLPENARQGTFLDIGCGKGRALCVAAAYRFTKLYGIDFAKQLIQQAEQNLSLTKERFPSLQYELSWSDISTLEIKKDISTVFLFNPFDEVLMKNIIQKINSSLQQYPRELYVLYCSPRHEELFFADGYDVLYRIKKYNFLEGTILSKKKSKS</sequence>
<evidence type="ECO:0000259" key="1">
    <source>
        <dbReference type="Pfam" id="PF13847"/>
    </source>
</evidence>
<evidence type="ECO:0000313" key="3">
    <source>
        <dbReference type="Proteomes" id="UP000515344"/>
    </source>
</evidence>